<accession>A0A653DUZ8</accession>
<sequence>MLRAFAGVSVSSRDFALNGRDRIPTPKKCEVTTAVKVIELFINIQCAPCSGCSRL</sequence>
<evidence type="ECO:0000313" key="2">
    <source>
        <dbReference type="Proteomes" id="UP000410492"/>
    </source>
</evidence>
<protein>
    <submittedName>
        <fullName evidence="1">Uncharacterized protein</fullName>
    </submittedName>
</protein>
<organism evidence="1 2">
    <name type="scientific">Callosobruchus maculatus</name>
    <name type="common">Southern cowpea weevil</name>
    <name type="synonym">Pulse bruchid</name>
    <dbReference type="NCBI Taxonomy" id="64391"/>
    <lineage>
        <taxon>Eukaryota</taxon>
        <taxon>Metazoa</taxon>
        <taxon>Ecdysozoa</taxon>
        <taxon>Arthropoda</taxon>
        <taxon>Hexapoda</taxon>
        <taxon>Insecta</taxon>
        <taxon>Pterygota</taxon>
        <taxon>Neoptera</taxon>
        <taxon>Endopterygota</taxon>
        <taxon>Coleoptera</taxon>
        <taxon>Polyphaga</taxon>
        <taxon>Cucujiformia</taxon>
        <taxon>Chrysomeloidea</taxon>
        <taxon>Chrysomelidae</taxon>
        <taxon>Bruchinae</taxon>
        <taxon>Bruchini</taxon>
        <taxon>Callosobruchus</taxon>
    </lineage>
</organism>
<proteinExistence type="predicted"/>
<dbReference type="EMBL" id="CAACVG010014688">
    <property type="protein sequence ID" value="VEN63570.1"/>
    <property type="molecule type" value="Genomic_DNA"/>
</dbReference>
<keyword evidence="2" id="KW-1185">Reference proteome</keyword>
<dbReference type="OrthoDB" id="6672114at2759"/>
<dbReference type="Proteomes" id="UP000410492">
    <property type="component" value="Unassembled WGS sequence"/>
</dbReference>
<dbReference type="AlphaFoldDB" id="A0A653DUZ8"/>
<gene>
    <name evidence="1" type="ORF">CALMAC_LOCUS20362</name>
</gene>
<name>A0A653DUZ8_CALMS</name>
<evidence type="ECO:0000313" key="1">
    <source>
        <dbReference type="EMBL" id="VEN63570.1"/>
    </source>
</evidence>
<reference evidence="1 2" key="1">
    <citation type="submission" date="2019-01" db="EMBL/GenBank/DDBJ databases">
        <authorList>
            <person name="Sayadi A."/>
        </authorList>
    </citation>
    <scope>NUCLEOTIDE SEQUENCE [LARGE SCALE GENOMIC DNA]</scope>
</reference>